<gene>
    <name evidence="3" type="ORF">M011DRAFT_168779</name>
</gene>
<evidence type="ECO:0000313" key="3">
    <source>
        <dbReference type="EMBL" id="KAF2744566.1"/>
    </source>
</evidence>
<feature type="transmembrane region" description="Helical" evidence="2">
    <location>
        <begin position="348"/>
        <end position="370"/>
    </location>
</feature>
<feature type="transmembrane region" description="Helical" evidence="2">
    <location>
        <begin position="542"/>
        <end position="563"/>
    </location>
</feature>
<dbReference type="Pfam" id="PF06772">
    <property type="entry name" value="LtrA"/>
    <property type="match status" value="1"/>
</dbReference>
<proteinExistence type="predicted"/>
<dbReference type="Proteomes" id="UP000799440">
    <property type="component" value="Unassembled WGS sequence"/>
</dbReference>
<feature type="transmembrane region" description="Helical" evidence="2">
    <location>
        <begin position="101"/>
        <end position="123"/>
    </location>
</feature>
<keyword evidence="4" id="KW-1185">Reference proteome</keyword>
<dbReference type="PANTHER" id="PTHR42101">
    <property type="entry name" value="CHROMOSOME 16, WHOLE GENOME SHOTGUN SEQUENCE"/>
    <property type="match status" value="1"/>
</dbReference>
<accession>A0A6A6V3Y0</accession>
<keyword evidence="2" id="KW-0472">Membrane</keyword>
<feature type="transmembrane region" description="Helical" evidence="2">
    <location>
        <begin position="276"/>
        <end position="298"/>
    </location>
</feature>
<feature type="transmembrane region" description="Helical" evidence="2">
    <location>
        <begin position="165"/>
        <end position="190"/>
    </location>
</feature>
<feature type="transmembrane region" description="Helical" evidence="2">
    <location>
        <begin position="304"/>
        <end position="327"/>
    </location>
</feature>
<feature type="transmembrane region" description="Helical" evidence="2">
    <location>
        <begin position="241"/>
        <end position="264"/>
    </location>
</feature>
<feature type="transmembrane region" description="Helical" evidence="2">
    <location>
        <begin position="135"/>
        <end position="153"/>
    </location>
</feature>
<organism evidence="3 4">
    <name type="scientific">Sporormia fimetaria CBS 119925</name>
    <dbReference type="NCBI Taxonomy" id="1340428"/>
    <lineage>
        <taxon>Eukaryota</taxon>
        <taxon>Fungi</taxon>
        <taxon>Dikarya</taxon>
        <taxon>Ascomycota</taxon>
        <taxon>Pezizomycotina</taxon>
        <taxon>Dothideomycetes</taxon>
        <taxon>Pleosporomycetidae</taxon>
        <taxon>Pleosporales</taxon>
        <taxon>Sporormiaceae</taxon>
        <taxon>Sporormia</taxon>
    </lineage>
</organism>
<evidence type="ECO:0000256" key="2">
    <source>
        <dbReference type="SAM" id="Phobius"/>
    </source>
</evidence>
<dbReference type="AlphaFoldDB" id="A0A6A6V3Y0"/>
<dbReference type="OrthoDB" id="3177213at2759"/>
<dbReference type="EMBL" id="MU006588">
    <property type="protein sequence ID" value="KAF2744566.1"/>
    <property type="molecule type" value="Genomic_DNA"/>
</dbReference>
<reference evidence="3" key="1">
    <citation type="journal article" date="2020" name="Stud. Mycol.">
        <title>101 Dothideomycetes genomes: a test case for predicting lifestyles and emergence of pathogens.</title>
        <authorList>
            <person name="Haridas S."/>
            <person name="Albert R."/>
            <person name="Binder M."/>
            <person name="Bloem J."/>
            <person name="Labutti K."/>
            <person name="Salamov A."/>
            <person name="Andreopoulos B."/>
            <person name="Baker S."/>
            <person name="Barry K."/>
            <person name="Bills G."/>
            <person name="Bluhm B."/>
            <person name="Cannon C."/>
            <person name="Castanera R."/>
            <person name="Culley D."/>
            <person name="Daum C."/>
            <person name="Ezra D."/>
            <person name="Gonzalez J."/>
            <person name="Henrissat B."/>
            <person name="Kuo A."/>
            <person name="Liang C."/>
            <person name="Lipzen A."/>
            <person name="Lutzoni F."/>
            <person name="Magnuson J."/>
            <person name="Mondo S."/>
            <person name="Nolan M."/>
            <person name="Ohm R."/>
            <person name="Pangilinan J."/>
            <person name="Park H.-J."/>
            <person name="Ramirez L."/>
            <person name="Alfaro M."/>
            <person name="Sun H."/>
            <person name="Tritt A."/>
            <person name="Yoshinaga Y."/>
            <person name="Zwiers L.-H."/>
            <person name="Turgeon B."/>
            <person name="Goodwin S."/>
            <person name="Spatafora J."/>
            <person name="Crous P."/>
            <person name="Grigoriev I."/>
        </authorList>
    </citation>
    <scope>NUCLEOTIDE SEQUENCE</scope>
    <source>
        <strain evidence="3">CBS 119925</strain>
    </source>
</reference>
<dbReference type="PANTHER" id="PTHR42101:SF1">
    <property type="entry name" value="LOW TEMPERATURE REQUIREMENT A"/>
    <property type="match status" value="1"/>
</dbReference>
<feature type="region of interest" description="Disordered" evidence="1">
    <location>
        <begin position="26"/>
        <end position="47"/>
    </location>
</feature>
<evidence type="ECO:0000256" key="1">
    <source>
        <dbReference type="SAM" id="MobiDB-lite"/>
    </source>
</evidence>
<evidence type="ECO:0008006" key="5">
    <source>
        <dbReference type="Google" id="ProtNLM"/>
    </source>
</evidence>
<name>A0A6A6V3Y0_9PLEO</name>
<evidence type="ECO:0000313" key="4">
    <source>
        <dbReference type="Proteomes" id="UP000799440"/>
    </source>
</evidence>
<keyword evidence="2" id="KW-0812">Transmembrane</keyword>
<protein>
    <recommendedName>
        <fullName evidence="5">Low temperature requirement A</fullName>
    </recommendedName>
</protein>
<feature type="transmembrane region" description="Helical" evidence="2">
    <location>
        <begin position="575"/>
        <end position="596"/>
    </location>
</feature>
<dbReference type="InterPro" id="IPR010640">
    <property type="entry name" value="Low_temperature_requirement_A"/>
</dbReference>
<feature type="transmembrane region" description="Helical" evidence="2">
    <location>
        <begin position="509"/>
        <end position="530"/>
    </location>
</feature>
<sequence>MGHEEHHEEHKPLSLFASPLHEDNNHGAIHHTSEHSSDLEHQKHAQVHESPFENMDRVILDNPAYHHHAEATTSELFYDLFFVANLTTFTGALEINDRNALTAYIGFFSLLWLTWYQVSLYDVRFSADSIFERCAKALHFGVMVGFAVMSVQWKPGQEIDDFKIFRAFGFILMASRFTLVAQYAVTLFYFRKYKKTVIALCIIMVSTVIAGIIYGALTPIFPSTKYDADLVPINQTSNAYIAWYVVGIVETLVTVSVSCIWRVISFKGTHMVQRMSLLTLIILGEGIIVICKSISKIVKNEYSWTAAVLGQIVAAVLIIYFLYMLYFDRLQEEHFGTIKQQWWSFLHFPLHTSFVLVLQGISLLVVWLQAVQGYNAFSDMSATVTLNVVNQSYANGTEFIADWNYTMYANAYFYVPKGVDASKAIADNEAIMYLLEETYDYYLVDPTNETASSILQYGIFETLDLATKTMFDSLSVNVPKKKKKKDMKLEEGENPGELLLSYVKIFELVFTYVFVAGGLSLIITTILGVLSLPRHQRKASQYIRLGVNFASGLGICLVSLLSFNEEHEITYLTEAWMIPTICLVYFVNVVITHVRLPGKH</sequence>
<keyword evidence="2" id="KW-1133">Transmembrane helix</keyword>
<feature type="transmembrane region" description="Helical" evidence="2">
    <location>
        <begin position="197"/>
        <end position="221"/>
    </location>
</feature>